<organism evidence="2 3">
    <name type="scientific">Hymenobacter setariae</name>
    <dbReference type="NCBI Taxonomy" id="2594794"/>
    <lineage>
        <taxon>Bacteria</taxon>
        <taxon>Pseudomonadati</taxon>
        <taxon>Bacteroidota</taxon>
        <taxon>Cytophagia</taxon>
        <taxon>Cytophagales</taxon>
        <taxon>Hymenobacteraceae</taxon>
        <taxon>Hymenobacter</taxon>
    </lineage>
</organism>
<keyword evidence="3" id="KW-1185">Reference proteome</keyword>
<dbReference type="AlphaFoldDB" id="A0A558C1U8"/>
<dbReference type="OrthoDB" id="887238at2"/>
<dbReference type="RefSeq" id="WP_144843220.1">
    <property type="nucleotide sequence ID" value="NZ_VMRJ01000001.1"/>
</dbReference>
<proteinExistence type="predicted"/>
<keyword evidence="1" id="KW-1133">Transmembrane helix</keyword>
<gene>
    <name evidence="2" type="ORF">FNT36_01325</name>
</gene>
<dbReference type="Proteomes" id="UP000317624">
    <property type="component" value="Unassembled WGS sequence"/>
</dbReference>
<protein>
    <submittedName>
        <fullName evidence="2">Uncharacterized protein</fullName>
    </submittedName>
</protein>
<name>A0A558C1U8_9BACT</name>
<feature type="transmembrane region" description="Helical" evidence="1">
    <location>
        <begin position="41"/>
        <end position="62"/>
    </location>
</feature>
<evidence type="ECO:0000256" key="1">
    <source>
        <dbReference type="SAM" id="Phobius"/>
    </source>
</evidence>
<keyword evidence="1" id="KW-0472">Membrane</keyword>
<evidence type="ECO:0000313" key="2">
    <source>
        <dbReference type="EMBL" id="TVT42763.1"/>
    </source>
</evidence>
<sequence>MQLTDMLFNSSKTGHFAQILTSGLLGDVLVNQLTPPDPVVIQQWGSMIIQFLVAAVTIWATIRKALQKPDAVLPMPAGAGVSATPSAPEPLPK</sequence>
<evidence type="ECO:0000313" key="3">
    <source>
        <dbReference type="Proteomes" id="UP000317624"/>
    </source>
</evidence>
<keyword evidence="1" id="KW-0812">Transmembrane</keyword>
<accession>A0A558C1U8</accession>
<comment type="caution">
    <text evidence="2">The sequence shown here is derived from an EMBL/GenBank/DDBJ whole genome shotgun (WGS) entry which is preliminary data.</text>
</comment>
<dbReference type="EMBL" id="VMRJ01000001">
    <property type="protein sequence ID" value="TVT42763.1"/>
    <property type="molecule type" value="Genomic_DNA"/>
</dbReference>
<reference evidence="2 3" key="1">
    <citation type="submission" date="2019-07" db="EMBL/GenBank/DDBJ databases">
        <title>Hymenobacter sp. straun FUR1 Genome sequencing and assembly.</title>
        <authorList>
            <person name="Chhetri G."/>
        </authorList>
    </citation>
    <scope>NUCLEOTIDE SEQUENCE [LARGE SCALE GENOMIC DNA]</scope>
    <source>
        <strain evidence="2 3">Fur1</strain>
    </source>
</reference>